<evidence type="ECO:0000313" key="3">
    <source>
        <dbReference type="Proteomes" id="UP000446657"/>
    </source>
</evidence>
<proteinExistence type="predicted"/>
<dbReference type="AlphaFoldDB" id="A0A844KRB6"/>
<gene>
    <name evidence="2" type="ORF">GMD30_16980</name>
</gene>
<sequence length="177" mass="21432">MPIEMKYLNIVQALETYHARFKYNDLKKYKKHVLQLFRCKTIDEIDEKQRNAYFDVTQSDENITYIILKSRLVDLMNDDFRTPITPVYTNGKIIELYDFIEKVVDTRHYYTHYGKAKEEKAFKGIDMEYAIMVLMHIFEYHLLIELGLRNTGAVGKLYDRHRKLNYWYTQRCCKDDE</sequence>
<evidence type="ECO:0000259" key="1">
    <source>
        <dbReference type="Pfam" id="PF18739"/>
    </source>
</evidence>
<reference evidence="2 3" key="1">
    <citation type="journal article" date="2019" name="Nat. Med.">
        <title>A library of human gut bacterial isolates paired with longitudinal multiomics data enables mechanistic microbiome research.</title>
        <authorList>
            <person name="Poyet M."/>
            <person name="Groussin M."/>
            <person name="Gibbons S.M."/>
            <person name="Avila-Pacheco J."/>
            <person name="Jiang X."/>
            <person name="Kearney S.M."/>
            <person name="Perrotta A.R."/>
            <person name="Berdy B."/>
            <person name="Zhao S."/>
            <person name="Lieberman T.D."/>
            <person name="Swanson P.K."/>
            <person name="Smith M."/>
            <person name="Roesemann S."/>
            <person name="Alexander J.E."/>
            <person name="Rich S.A."/>
            <person name="Livny J."/>
            <person name="Vlamakis H."/>
            <person name="Clish C."/>
            <person name="Bullock K."/>
            <person name="Deik A."/>
            <person name="Scott J."/>
            <person name="Pierce K.A."/>
            <person name="Xavier R.J."/>
            <person name="Alm E.J."/>
        </authorList>
    </citation>
    <scope>NUCLEOTIDE SEQUENCE [LARGE SCALE GENOMIC DNA]</scope>
    <source>
        <strain evidence="2 3">BIOML-A1</strain>
    </source>
</reference>
<name>A0A844KRB6_9FIRM</name>
<accession>A0A844KRB6</accession>
<organism evidence="2 3">
    <name type="scientific">Roseburia faecis</name>
    <dbReference type="NCBI Taxonomy" id="301302"/>
    <lineage>
        <taxon>Bacteria</taxon>
        <taxon>Bacillati</taxon>
        <taxon>Bacillota</taxon>
        <taxon>Clostridia</taxon>
        <taxon>Lachnospirales</taxon>
        <taxon>Lachnospiraceae</taxon>
        <taxon>Roseburia</taxon>
    </lineage>
</organism>
<protein>
    <recommendedName>
        <fullName evidence="1">Apea-like HEPN domain-containing protein</fullName>
    </recommendedName>
</protein>
<dbReference type="Pfam" id="PF18739">
    <property type="entry name" value="HEPN_Apea"/>
    <property type="match status" value="1"/>
</dbReference>
<dbReference type="Proteomes" id="UP000446657">
    <property type="component" value="Unassembled WGS sequence"/>
</dbReference>
<dbReference type="RefSeq" id="WP_155177777.1">
    <property type="nucleotide sequence ID" value="NZ_WNAK01000022.1"/>
</dbReference>
<comment type="caution">
    <text evidence="2">The sequence shown here is derived from an EMBL/GenBank/DDBJ whole genome shotgun (WGS) entry which is preliminary data.</text>
</comment>
<dbReference type="InterPro" id="IPR041229">
    <property type="entry name" value="HEPN_Apea"/>
</dbReference>
<evidence type="ECO:0000313" key="2">
    <source>
        <dbReference type="EMBL" id="MTR83312.1"/>
    </source>
</evidence>
<feature type="domain" description="Apea-like HEPN" evidence="1">
    <location>
        <begin position="8"/>
        <end position="150"/>
    </location>
</feature>
<dbReference type="EMBL" id="WNAL01000075">
    <property type="protein sequence ID" value="MTR83312.1"/>
    <property type="molecule type" value="Genomic_DNA"/>
</dbReference>